<dbReference type="SMART" id="SM00916">
    <property type="entry name" value="L51_S25_CI-B8"/>
    <property type="match status" value="1"/>
</dbReference>
<organism evidence="16">
    <name type="scientific">Culicoides sonorensis</name>
    <name type="common">Biting midge</name>
    <dbReference type="NCBI Taxonomy" id="179676"/>
    <lineage>
        <taxon>Eukaryota</taxon>
        <taxon>Metazoa</taxon>
        <taxon>Ecdysozoa</taxon>
        <taxon>Arthropoda</taxon>
        <taxon>Hexapoda</taxon>
        <taxon>Insecta</taxon>
        <taxon>Pterygota</taxon>
        <taxon>Neoptera</taxon>
        <taxon>Endopterygota</taxon>
        <taxon>Diptera</taxon>
        <taxon>Nematocera</taxon>
        <taxon>Chironomoidea</taxon>
        <taxon>Ceratopogonidae</taxon>
        <taxon>Ceratopogoninae</taxon>
        <taxon>Culicoides</taxon>
        <taxon>Monoculicoides</taxon>
    </lineage>
</organism>
<proteinExistence type="inferred from homology"/>
<protein>
    <recommendedName>
        <fullName evidence="4">NADH dehydrogenase [ubiquinone] 1 alpha subcomplex subunit 2</fullName>
    </recommendedName>
    <alternativeName>
        <fullName evidence="11">Complex I-B8</fullName>
    </alternativeName>
    <alternativeName>
        <fullName evidence="12">NADH-ubiquinone oxidoreductase B8 subunit</fullName>
    </alternativeName>
</protein>
<evidence type="ECO:0000256" key="2">
    <source>
        <dbReference type="ARBA" id="ARBA00004443"/>
    </source>
</evidence>
<evidence type="ECO:0000256" key="4">
    <source>
        <dbReference type="ARBA" id="ARBA00016394"/>
    </source>
</evidence>
<keyword evidence="7" id="KW-0999">Mitochondrion inner membrane</keyword>
<evidence type="ECO:0000313" key="15">
    <source>
        <dbReference type="EMBL" id="SSX11157.1"/>
    </source>
</evidence>
<dbReference type="VEuPathDB" id="VectorBase:CSON002810"/>
<dbReference type="SUPFAM" id="SSF52833">
    <property type="entry name" value="Thioredoxin-like"/>
    <property type="match status" value="1"/>
</dbReference>
<keyword evidence="9" id="KW-0496">Mitochondrion</keyword>
<evidence type="ECO:0000256" key="13">
    <source>
        <dbReference type="PIRSR" id="PIRSR005822-1"/>
    </source>
</evidence>
<dbReference type="Pfam" id="PF05047">
    <property type="entry name" value="L51_S25_CI-B8"/>
    <property type="match status" value="1"/>
</dbReference>
<dbReference type="InterPro" id="IPR036249">
    <property type="entry name" value="Thioredoxin-like_sf"/>
</dbReference>
<feature type="domain" description="Ribosomal protein/NADH dehydrogenase" evidence="14">
    <location>
        <begin position="24"/>
        <end position="97"/>
    </location>
</feature>
<evidence type="ECO:0000256" key="7">
    <source>
        <dbReference type="ARBA" id="ARBA00022792"/>
    </source>
</evidence>
<keyword evidence="5" id="KW-0813">Transport</keyword>
<evidence type="ECO:0000256" key="3">
    <source>
        <dbReference type="ARBA" id="ARBA00008939"/>
    </source>
</evidence>
<evidence type="ECO:0000256" key="6">
    <source>
        <dbReference type="ARBA" id="ARBA00022660"/>
    </source>
</evidence>
<reference evidence="15" key="1">
    <citation type="submission" date="2018-04" db="EMBL/GenBank/DDBJ databases">
        <authorList>
            <person name="Go L.Y."/>
            <person name="Mitchell J.A."/>
        </authorList>
    </citation>
    <scope>NUCLEOTIDE SEQUENCE</scope>
    <source>
        <tissue evidence="15">Whole organism</tissue>
    </source>
</reference>
<dbReference type="PIRSF" id="PIRSF005822">
    <property type="entry name" value="NDUA2"/>
    <property type="match status" value="1"/>
</dbReference>
<evidence type="ECO:0000256" key="11">
    <source>
        <dbReference type="ARBA" id="ARBA00031441"/>
    </source>
</evidence>
<dbReference type="InterPro" id="IPR007741">
    <property type="entry name" value="Ribosomal_mL43/mS25/NADH_DH"/>
</dbReference>
<dbReference type="EMBL" id="UFQT01001478">
    <property type="protein sequence ID" value="SSX30727.1"/>
    <property type="molecule type" value="Genomic_DNA"/>
</dbReference>
<keyword evidence="8" id="KW-0249">Electron transport</keyword>
<dbReference type="PANTHER" id="PTHR12878:SF0">
    <property type="entry name" value="NADH DEHYDROGENASE [UBIQUINONE] 1 ALPHA SUBCOMPLEX SUBUNIT 2"/>
    <property type="match status" value="1"/>
</dbReference>
<gene>
    <name evidence="16" type="primary">CSON002810</name>
</gene>
<evidence type="ECO:0000313" key="16">
    <source>
        <dbReference type="EMBL" id="SSX30727.1"/>
    </source>
</evidence>
<evidence type="ECO:0000256" key="10">
    <source>
        <dbReference type="ARBA" id="ARBA00023136"/>
    </source>
</evidence>
<keyword evidence="10" id="KW-0472">Membrane</keyword>
<dbReference type="InterPro" id="IPR016464">
    <property type="entry name" value="NADH_Ub_cplx-1_asu_su-2"/>
</dbReference>
<evidence type="ECO:0000256" key="5">
    <source>
        <dbReference type="ARBA" id="ARBA00022448"/>
    </source>
</evidence>
<accession>A0A336MR36</accession>
<sequence length="98" mass="11173">MRISVQRLAKFSSNLKELRIHLCQTGKESQGVRQFVDQHYVKIKQENPKTPILIRECAGVQPRLWARYDLGKEKTVSLTNATAEDVLKHVQGHGTATF</sequence>
<comment type="similarity">
    <text evidence="3">Belongs to the complex I NDUFA2 subunit family.</text>
</comment>
<keyword evidence="6" id="KW-0679">Respiratory chain</keyword>
<comment type="function">
    <text evidence="1">Accessory subunit of the mitochondrial membrane respiratory chain NADH dehydrogenase (Complex I), that is believed not to be involved in catalysis. Complex I functions in the transfer of electrons from NADH to the respiratory chain. The immediate electron acceptor for the enzyme is believed to be ubiquinone.</text>
</comment>
<evidence type="ECO:0000256" key="9">
    <source>
        <dbReference type="ARBA" id="ARBA00023128"/>
    </source>
</evidence>
<dbReference type="EMBL" id="UFQS01001478">
    <property type="protein sequence ID" value="SSX11157.1"/>
    <property type="molecule type" value="Genomic_DNA"/>
</dbReference>
<feature type="disulfide bond" description="Redox-active" evidence="13">
    <location>
        <begin position="23"/>
        <end position="57"/>
    </location>
</feature>
<dbReference type="GO" id="GO:0005743">
    <property type="term" value="C:mitochondrial inner membrane"/>
    <property type="evidence" value="ECO:0007669"/>
    <property type="project" value="UniProtKB-SubCell"/>
</dbReference>
<evidence type="ECO:0000256" key="8">
    <source>
        <dbReference type="ARBA" id="ARBA00022982"/>
    </source>
</evidence>
<reference evidence="16" key="2">
    <citation type="submission" date="2018-07" db="EMBL/GenBank/DDBJ databases">
        <authorList>
            <person name="Quirk P.G."/>
            <person name="Krulwich T.A."/>
        </authorList>
    </citation>
    <scope>NUCLEOTIDE SEQUENCE</scope>
</reference>
<evidence type="ECO:0000256" key="12">
    <source>
        <dbReference type="ARBA" id="ARBA00032513"/>
    </source>
</evidence>
<evidence type="ECO:0000256" key="1">
    <source>
        <dbReference type="ARBA" id="ARBA00003195"/>
    </source>
</evidence>
<name>A0A336MR36_CULSO</name>
<dbReference type="AlphaFoldDB" id="A0A336MR36"/>
<comment type="subcellular location">
    <subcellularLocation>
        <location evidence="2">Mitochondrion inner membrane</location>
        <topology evidence="2">Peripheral membrane protein</topology>
        <orientation evidence="2">Matrix side</orientation>
    </subcellularLocation>
</comment>
<keyword evidence="13" id="KW-1015">Disulfide bond</keyword>
<evidence type="ECO:0000259" key="14">
    <source>
        <dbReference type="SMART" id="SM00916"/>
    </source>
</evidence>
<dbReference type="PANTHER" id="PTHR12878">
    <property type="entry name" value="NADH-UBIQUINONE OXIDOREDUCTASE B8 SUBUNIT"/>
    <property type="match status" value="1"/>
</dbReference>
<dbReference type="Gene3D" id="3.40.30.10">
    <property type="entry name" value="Glutaredoxin"/>
    <property type="match status" value="1"/>
</dbReference>
<dbReference type="OMA" id="FIEQQYV"/>